<keyword evidence="3" id="KW-1185">Reference proteome</keyword>
<keyword evidence="1" id="KW-0812">Transmembrane</keyword>
<reference evidence="2 3" key="1">
    <citation type="journal article" date="2019" name="Plant Biotechnol. J.">
        <title>The red bayberry genome and genetic basis of sex determination.</title>
        <authorList>
            <person name="Jia H.M."/>
            <person name="Jia H.J."/>
            <person name="Cai Q.L."/>
            <person name="Wang Y."/>
            <person name="Zhao H.B."/>
            <person name="Yang W.F."/>
            <person name="Wang G.Y."/>
            <person name="Li Y.H."/>
            <person name="Zhan D.L."/>
            <person name="Shen Y.T."/>
            <person name="Niu Q.F."/>
            <person name="Chang L."/>
            <person name="Qiu J."/>
            <person name="Zhao L."/>
            <person name="Xie H.B."/>
            <person name="Fu W.Y."/>
            <person name="Jin J."/>
            <person name="Li X.W."/>
            <person name="Jiao Y."/>
            <person name="Zhou C.C."/>
            <person name="Tu T."/>
            <person name="Chai C.Y."/>
            <person name="Gao J.L."/>
            <person name="Fan L.J."/>
            <person name="van de Weg E."/>
            <person name="Wang J.Y."/>
            <person name="Gao Z.S."/>
        </authorList>
    </citation>
    <scope>NUCLEOTIDE SEQUENCE [LARGE SCALE GENOMIC DNA]</scope>
    <source>
        <tissue evidence="2">Leaves</tissue>
    </source>
</reference>
<dbReference type="Pfam" id="PF14223">
    <property type="entry name" value="Retrotran_gag_2"/>
    <property type="match status" value="1"/>
</dbReference>
<dbReference type="AlphaFoldDB" id="A0A6A1W0R7"/>
<evidence type="ECO:0000313" key="3">
    <source>
        <dbReference type="Proteomes" id="UP000516437"/>
    </source>
</evidence>
<keyword evidence="1" id="KW-1133">Transmembrane helix</keyword>
<dbReference type="EMBL" id="RXIC02000021">
    <property type="protein sequence ID" value="KAB1218812.1"/>
    <property type="molecule type" value="Genomic_DNA"/>
</dbReference>
<accession>A0A6A1W0R7</accession>
<gene>
    <name evidence="2" type="ORF">CJ030_MR3G007311</name>
</gene>
<proteinExistence type="predicted"/>
<name>A0A6A1W0R7_9ROSI</name>
<protein>
    <submittedName>
        <fullName evidence="2">Uncharacterized protein</fullName>
    </submittedName>
</protein>
<feature type="transmembrane region" description="Helical" evidence="1">
    <location>
        <begin position="143"/>
        <end position="162"/>
    </location>
</feature>
<evidence type="ECO:0000313" key="2">
    <source>
        <dbReference type="EMBL" id="KAB1218812.1"/>
    </source>
</evidence>
<dbReference type="OrthoDB" id="1164561at2759"/>
<sequence length="186" mass="21440">MTWQAGMWETSGMGTWQKGDQMLLTWKFKTWQKLIGVLTNHCRLESTTSGFQKTLLVQPYLWDAIETTTEPPNPEDVVEFKAWRKKNAAALHAIQLSCLVNIQAQIGEDDTAKIVWDAFAESFDPKAQGNRGMHHEVFSNGSFVYYFFFLVIVLRMINYGILSCLCESYDICPFDMIIDYDIMLEI</sequence>
<organism evidence="2 3">
    <name type="scientific">Morella rubra</name>
    <name type="common">Chinese bayberry</name>
    <dbReference type="NCBI Taxonomy" id="262757"/>
    <lineage>
        <taxon>Eukaryota</taxon>
        <taxon>Viridiplantae</taxon>
        <taxon>Streptophyta</taxon>
        <taxon>Embryophyta</taxon>
        <taxon>Tracheophyta</taxon>
        <taxon>Spermatophyta</taxon>
        <taxon>Magnoliopsida</taxon>
        <taxon>eudicotyledons</taxon>
        <taxon>Gunneridae</taxon>
        <taxon>Pentapetalae</taxon>
        <taxon>rosids</taxon>
        <taxon>fabids</taxon>
        <taxon>Fagales</taxon>
        <taxon>Myricaceae</taxon>
        <taxon>Morella</taxon>
    </lineage>
</organism>
<keyword evidence="1" id="KW-0472">Membrane</keyword>
<dbReference type="Proteomes" id="UP000516437">
    <property type="component" value="Chromosome 3"/>
</dbReference>
<evidence type="ECO:0000256" key="1">
    <source>
        <dbReference type="SAM" id="Phobius"/>
    </source>
</evidence>
<comment type="caution">
    <text evidence="2">The sequence shown here is derived from an EMBL/GenBank/DDBJ whole genome shotgun (WGS) entry which is preliminary data.</text>
</comment>